<feature type="domain" description="RPW8" evidence="4">
    <location>
        <begin position="6"/>
        <end position="157"/>
    </location>
</feature>
<dbReference type="Proteomes" id="UP001154282">
    <property type="component" value="Unassembled WGS sequence"/>
</dbReference>
<dbReference type="Gene3D" id="1.10.8.430">
    <property type="entry name" value="Helical domain of apoptotic protease-activating factors"/>
    <property type="match status" value="1"/>
</dbReference>
<protein>
    <recommendedName>
        <fullName evidence="4">RPW8 domain-containing protein</fullName>
    </recommendedName>
</protein>
<keyword evidence="2" id="KW-0677">Repeat</keyword>
<dbReference type="Pfam" id="PF00931">
    <property type="entry name" value="NB-ARC"/>
    <property type="match status" value="1"/>
</dbReference>
<dbReference type="SUPFAM" id="SSF52047">
    <property type="entry name" value="RNI-like"/>
    <property type="match status" value="1"/>
</dbReference>
<dbReference type="InterPro" id="IPR027417">
    <property type="entry name" value="P-loop_NTPase"/>
</dbReference>
<dbReference type="GO" id="GO:0006952">
    <property type="term" value="P:defense response"/>
    <property type="evidence" value="ECO:0007669"/>
    <property type="project" value="UniProtKB-KW"/>
</dbReference>
<comment type="similarity">
    <text evidence="1">Belongs to the disease resistance NB-LRR family.</text>
</comment>
<dbReference type="InterPro" id="IPR042197">
    <property type="entry name" value="Apaf_helical"/>
</dbReference>
<evidence type="ECO:0000256" key="3">
    <source>
        <dbReference type="ARBA" id="ARBA00022821"/>
    </source>
</evidence>
<comment type="caution">
    <text evidence="5">The sequence shown here is derived from an EMBL/GenBank/DDBJ whole genome shotgun (WGS) entry which is preliminary data.</text>
</comment>
<dbReference type="GO" id="GO:0043531">
    <property type="term" value="F:ADP binding"/>
    <property type="evidence" value="ECO:0007669"/>
    <property type="project" value="InterPro"/>
</dbReference>
<dbReference type="InterPro" id="IPR002182">
    <property type="entry name" value="NB-ARC"/>
</dbReference>
<evidence type="ECO:0000259" key="4">
    <source>
        <dbReference type="PROSITE" id="PS51153"/>
    </source>
</evidence>
<evidence type="ECO:0000256" key="1">
    <source>
        <dbReference type="ARBA" id="ARBA00008894"/>
    </source>
</evidence>
<dbReference type="PANTHER" id="PTHR36766">
    <property type="entry name" value="PLANT BROAD-SPECTRUM MILDEW RESISTANCE PROTEIN RPW8"/>
    <property type="match status" value="1"/>
</dbReference>
<dbReference type="InterPro" id="IPR032675">
    <property type="entry name" value="LRR_dom_sf"/>
</dbReference>
<dbReference type="PANTHER" id="PTHR36766:SF68">
    <property type="entry name" value="RPW8 DOMAIN-CONTAINING PROTEIN"/>
    <property type="match status" value="1"/>
</dbReference>
<dbReference type="SUPFAM" id="SSF52540">
    <property type="entry name" value="P-loop containing nucleoside triphosphate hydrolases"/>
    <property type="match status" value="1"/>
</dbReference>
<dbReference type="Gene3D" id="3.40.50.300">
    <property type="entry name" value="P-loop containing nucleotide triphosphate hydrolases"/>
    <property type="match status" value="1"/>
</dbReference>
<sequence length="767" mass="86162">MSSSFIQSTGSASAGAGFNILFEHILNAILNVSRKNTIFNSTFQRLEQTLRSMAPAIKKIDSYNRDFDRPEEIDGLKAILQKGAELVEKAAKIKRYDVMRKPMYSRKLLKLEDKLKRYNTTVLQLHQVADGKEILFEVKQLSNQVRQMSMGAAAAGYGYSGGSFGAVGGGFSSAPMLKVVPVGLEIPLRELKKKMVNDEVPFLVLSAPGGCGKTTLATAFCHDAEVKVRYEDNIIYITVSKAANLLTIAQNIFQRLGRRVPGFQSEEDAVNKLECLIKDMDGKPTLLVLDDVWSGSEYILEKLYFKMTNYQVLVTSRDEFKSFGSTYKLQTLSDTDAMELFRQSAFPQEGNSYKPDQEVLEKIVKSCKGFPLLISVVGKSLLRKPAVEWRKRAKECSKTASFLENSEVLDCLQKSVDALDNKQSIKECYMDLGLFPEDRRIPAPALIEMWVELHGLDEDDASYNLYELSFRNLVDLVVIRSEDDGFHNEDFVTQHDLLRDLAIRQSNSASFQIAERLFVEITGNIFPKWWTESTEKVFKAKLLAITTDVSDIHHVASLPNLKRIRLENTLIPPNFLPSIASGTIQKLSLFMCSVGQAFSNVILQPNSFPDLEGIDIDYCSDLMELPVWFFNLAQLKNLSITNCQSLSVLPEELGNLVTLEVLRLGSCIELSELPESIGNLVGLRILDISYCASIKKLPEQVGELCNLRKLYMIECDRCEIPISVAQLGNLEKVVGDEETANSWEIYKTDIPGLKITKHKQVSLDWLH</sequence>
<reference evidence="5" key="1">
    <citation type="submission" date="2022-08" db="EMBL/GenBank/DDBJ databases">
        <authorList>
            <person name="Gutierrez-Valencia J."/>
        </authorList>
    </citation>
    <scope>NUCLEOTIDE SEQUENCE</scope>
</reference>
<name>A0AAV0RB82_9ROSI</name>
<dbReference type="InterPro" id="IPR008808">
    <property type="entry name" value="Powdery_mildew-R_dom"/>
</dbReference>
<dbReference type="Pfam" id="PF23598">
    <property type="entry name" value="LRR_14"/>
    <property type="match status" value="1"/>
</dbReference>
<dbReference type="Pfam" id="PF05659">
    <property type="entry name" value="RPW8"/>
    <property type="match status" value="1"/>
</dbReference>
<dbReference type="EMBL" id="CAMGYJ010000010">
    <property type="protein sequence ID" value="CAI0553824.1"/>
    <property type="molecule type" value="Genomic_DNA"/>
</dbReference>
<dbReference type="PROSITE" id="PS51153">
    <property type="entry name" value="RPW8"/>
    <property type="match status" value="1"/>
</dbReference>
<evidence type="ECO:0000313" key="5">
    <source>
        <dbReference type="EMBL" id="CAI0553824.1"/>
    </source>
</evidence>
<organism evidence="5 6">
    <name type="scientific">Linum tenue</name>
    <dbReference type="NCBI Taxonomy" id="586396"/>
    <lineage>
        <taxon>Eukaryota</taxon>
        <taxon>Viridiplantae</taxon>
        <taxon>Streptophyta</taxon>
        <taxon>Embryophyta</taxon>
        <taxon>Tracheophyta</taxon>
        <taxon>Spermatophyta</taxon>
        <taxon>Magnoliopsida</taxon>
        <taxon>eudicotyledons</taxon>
        <taxon>Gunneridae</taxon>
        <taxon>Pentapetalae</taxon>
        <taxon>rosids</taxon>
        <taxon>fabids</taxon>
        <taxon>Malpighiales</taxon>
        <taxon>Linaceae</taxon>
        <taxon>Linum</taxon>
    </lineage>
</organism>
<evidence type="ECO:0000256" key="2">
    <source>
        <dbReference type="ARBA" id="ARBA00022737"/>
    </source>
</evidence>
<dbReference type="InterPro" id="IPR036388">
    <property type="entry name" value="WH-like_DNA-bd_sf"/>
</dbReference>
<dbReference type="InterPro" id="IPR055414">
    <property type="entry name" value="LRR_R13L4/SHOC2-like"/>
</dbReference>
<dbReference type="PRINTS" id="PR00364">
    <property type="entry name" value="DISEASERSIST"/>
</dbReference>
<proteinExistence type="inferred from homology"/>
<gene>
    <name evidence="5" type="ORF">LITE_LOCUS46974</name>
</gene>
<dbReference type="AlphaFoldDB" id="A0AAV0RB82"/>
<keyword evidence="3" id="KW-0611">Plant defense</keyword>
<dbReference type="Gene3D" id="3.80.10.10">
    <property type="entry name" value="Ribonuclease Inhibitor"/>
    <property type="match status" value="1"/>
</dbReference>
<evidence type="ECO:0000313" key="6">
    <source>
        <dbReference type="Proteomes" id="UP001154282"/>
    </source>
</evidence>
<accession>A0AAV0RB82</accession>
<dbReference type="Gene3D" id="1.10.10.10">
    <property type="entry name" value="Winged helix-like DNA-binding domain superfamily/Winged helix DNA-binding domain"/>
    <property type="match status" value="1"/>
</dbReference>
<keyword evidence="6" id="KW-1185">Reference proteome</keyword>